<dbReference type="Proteomes" id="UP000009046">
    <property type="component" value="Unassembled WGS sequence"/>
</dbReference>
<reference evidence="4" key="1">
    <citation type="submission" date="2007-04" db="EMBL/GenBank/DDBJ databases">
        <title>Annotation of Pediculus humanus corporis strain USDA.</title>
        <authorList>
            <person name="Kirkness E."/>
            <person name="Hannick L."/>
            <person name="Hass B."/>
            <person name="Bruggner R."/>
            <person name="Lawson D."/>
            <person name="Bidwell S."/>
            <person name="Joardar V."/>
            <person name="Caler E."/>
            <person name="Walenz B."/>
            <person name="Inman J."/>
            <person name="Schobel S."/>
            <person name="Galinsky K."/>
            <person name="Amedeo P."/>
            <person name="Strausberg R."/>
        </authorList>
    </citation>
    <scope>NUCLEOTIDE SEQUENCE</scope>
    <source>
        <strain evidence="4">USDA</strain>
    </source>
</reference>
<dbReference type="AlphaFoldDB" id="E0VIV3"/>
<evidence type="ECO:0000259" key="3">
    <source>
        <dbReference type="Pfam" id="PF00685"/>
    </source>
</evidence>
<evidence type="ECO:0000313" key="5">
    <source>
        <dbReference type="EnsemblMetazoa" id="PHUM233610-PA"/>
    </source>
</evidence>
<sequence>MSESTKVPSWEVQHLDEDLNKKLLSHFKGEHFAFVQIGSGKYCFPYKFSLDAHSYWNFKPRPTDTWIVTYPRSGTTWTQEMIWLISNNLNFAQASDILLLERFPFFEFGSCVDDETYKEFLSLAKNDEIKKGVDKACGPVLKDLENTTEPRFIKTHLPFSLLPPSLLTCGAKVIYVARNPKDVAISFYNFHKFIKTLNFVGDFKTFWNFFKQNLIIWSPYWNHVKEGWDLRHNPNLLFLFYEDMKKDLFGNVKKMSNFLQKQYTDEDLKKLVSHLEFDNFKNNKSVNMESLRDLGMLLDNDQKCIRAGKTGSSQQYFDPDMNIEANKWIEENLKKTNIEFPLNLI</sequence>
<evidence type="ECO:0000313" key="6">
    <source>
        <dbReference type="Proteomes" id="UP000009046"/>
    </source>
</evidence>
<accession>E0VIV3</accession>
<evidence type="ECO:0000313" key="4">
    <source>
        <dbReference type="EMBL" id="EEB13309.1"/>
    </source>
</evidence>
<reference evidence="4" key="2">
    <citation type="submission" date="2007-04" db="EMBL/GenBank/DDBJ databases">
        <title>The genome of the human body louse.</title>
        <authorList>
            <consortium name="The Human Body Louse Genome Consortium"/>
            <person name="Kirkness E."/>
            <person name="Walenz B."/>
            <person name="Hass B."/>
            <person name="Bruggner R."/>
            <person name="Strausberg R."/>
        </authorList>
    </citation>
    <scope>NUCLEOTIDE SEQUENCE</scope>
    <source>
        <strain evidence="4">USDA</strain>
    </source>
</reference>
<dbReference type="PANTHER" id="PTHR11783">
    <property type="entry name" value="SULFOTRANSFERASE SULT"/>
    <property type="match status" value="1"/>
</dbReference>
<dbReference type="Gene3D" id="3.40.50.300">
    <property type="entry name" value="P-loop containing nucleotide triphosphate hydrolases"/>
    <property type="match status" value="1"/>
</dbReference>
<feature type="domain" description="Sulfotransferase" evidence="3">
    <location>
        <begin position="62"/>
        <end position="336"/>
    </location>
</feature>
<evidence type="ECO:0000256" key="2">
    <source>
        <dbReference type="ARBA" id="ARBA00022679"/>
    </source>
</evidence>
<dbReference type="KEGG" id="phu:Phum_PHUM233610"/>
<dbReference type="InterPro" id="IPR027417">
    <property type="entry name" value="P-loop_NTPase"/>
</dbReference>
<dbReference type="GO" id="GO:0008146">
    <property type="term" value="F:sulfotransferase activity"/>
    <property type="evidence" value="ECO:0007669"/>
    <property type="project" value="InterPro"/>
</dbReference>
<dbReference type="eggNOG" id="KOG1584">
    <property type="taxonomic scope" value="Eukaryota"/>
</dbReference>
<dbReference type="EMBL" id="AAZO01002709">
    <property type="status" value="NOT_ANNOTATED_CDS"/>
    <property type="molecule type" value="Genomic_DNA"/>
</dbReference>
<keyword evidence="6" id="KW-1185">Reference proteome</keyword>
<dbReference type="STRING" id="121224.E0VIV3"/>
<evidence type="ECO:0000256" key="1">
    <source>
        <dbReference type="ARBA" id="ARBA00005771"/>
    </source>
</evidence>
<protein>
    <recommendedName>
        <fullName evidence="3">Sulfotransferase domain-containing protein</fullName>
    </recommendedName>
</protein>
<keyword evidence="2" id="KW-0808">Transferase</keyword>
<dbReference type="GeneID" id="8230176"/>
<proteinExistence type="inferred from homology"/>
<organism>
    <name type="scientific">Pediculus humanus subsp. corporis</name>
    <name type="common">Body louse</name>
    <dbReference type="NCBI Taxonomy" id="121224"/>
    <lineage>
        <taxon>Eukaryota</taxon>
        <taxon>Metazoa</taxon>
        <taxon>Ecdysozoa</taxon>
        <taxon>Arthropoda</taxon>
        <taxon>Hexapoda</taxon>
        <taxon>Insecta</taxon>
        <taxon>Pterygota</taxon>
        <taxon>Neoptera</taxon>
        <taxon>Paraneoptera</taxon>
        <taxon>Psocodea</taxon>
        <taxon>Troctomorpha</taxon>
        <taxon>Phthiraptera</taxon>
        <taxon>Anoplura</taxon>
        <taxon>Pediculidae</taxon>
        <taxon>Pediculus</taxon>
    </lineage>
</organism>
<dbReference type="OMA" id="DTWIVTF"/>
<dbReference type="InParanoid" id="E0VIV3"/>
<dbReference type="EnsemblMetazoa" id="PHUM233610-RA">
    <property type="protein sequence ID" value="PHUM233610-PA"/>
    <property type="gene ID" value="PHUM233610"/>
</dbReference>
<dbReference type="EMBL" id="DS235206">
    <property type="protein sequence ID" value="EEB13309.1"/>
    <property type="molecule type" value="Genomic_DNA"/>
</dbReference>
<reference evidence="5" key="3">
    <citation type="submission" date="2020-05" db="UniProtKB">
        <authorList>
            <consortium name="EnsemblMetazoa"/>
        </authorList>
    </citation>
    <scope>IDENTIFICATION</scope>
    <source>
        <strain evidence="5">USDA</strain>
    </source>
</reference>
<dbReference type="HOGENOM" id="CLU_027239_1_1_1"/>
<gene>
    <name evidence="5" type="primary">8230176</name>
    <name evidence="4" type="ORF">Phum_PHUM233610</name>
</gene>
<dbReference type="OrthoDB" id="205623at2759"/>
<dbReference type="RefSeq" id="XP_002426047.1">
    <property type="nucleotide sequence ID" value="XM_002426002.1"/>
</dbReference>
<dbReference type="InterPro" id="IPR000863">
    <property type="entry name" value="Sulfotransferase_dom"/>
</dbReference>
<dbReference type="VEuPathDB" id="VectorBase:PHUM233610"/>
<comment type="similarity">
    <text evidence="1">Belongs to the sulfotransferase 1 family.</text>
</comment>
<dbReference type="FunCoup" id="E0VIV3">
    <property type="interactions" value="21"/>
</dbReference>
<dbReference type="Pfam" id="PF00685">
    <property type="entry name" value="Sulfotransfer_1"/>
    <property type="match status" value="1"/>
</dbReference>
<dbReference type="SUPFAM" id="SSF52540">
    <property type="entry name" value="P-loop containing nucleoside triphosphate hydrolases"/>
    <property type="match status" value="1"/>
</dbReference>
<dbReference type="CTD" id="8230176"/>
<name>E0VIV3_PEDHC</name>